<reference evidence="1 2" key="1">
    <citation type="journal article" date="2019" name="Commun. Biol.">
        <title>The bagworm genome reveals a unique fibroin gene that provides high tensile strength.</title>
        <authorList>
            <person name="Kono N."/>
            <person name="Nakamura H."/>
            <person name="Ohtoshi R."/>
            <person name="Tomita M."/>
            <person name="Numata K."/>
            <person name="Arakawa K."/>
        </authorList>
    </citation>
    <scope>NUCLEOTIDE SEQUENCE [LARGE SCALE GENOMIC DNA]</scope>
</reference>
<proteinExistence type="predicted"/>
<comment type="caution">
    <text evidence="1">The sequence shown here is derived from an EMBL/GenBank/DDBJ whole genome shotgun (WGS) entry which is preliminary data.</text>
</comment>
<keyword evidence="2" id="KW-1185">Reference proteome</keyword>
<name>A0A4C1T7X9_EUMVA</name>
<evidence type="ECO:0000313" key="1">
    <source>
        <dbReference type="EMBL" id="GBP10522.1"/>
    </source>
</evidence>
<dbReference type="Proteomes" id="UP000299102">
    <property type="component" value="Unassembled WGS sequence"/>
</dbReference>
<organism evidence="1 2">
    <name type="scientific">Eumeta variegata</name>
    <name type="common">Bagworm moth</name>
    <name type="synonym">Eumeta japonica</name>
    <dbReference type="NCBI Taxonomy" id="151549"/>
    <lineage>
        <taxon>Eukaryota</taxon>
        <taxon>Metazoa</taxon>
        <taxon>Ecdysozoa</taxon>
        <taxon>Arthropoda</taxon>
        <taxon>Hexapoda</taxon>
        <taxon>Insecta</taxon>
        <taxon>Pterygota</taxon>
        <taxon>Neoptera</taxon>
        <taxon>Endopterygota</taxon>
        <taxon>Lepidoptera</taxon>
        <taxon>Glossata</taxon>
        <taxon>Ditrysia</taxon>
        <taxon>Tineoidea</taxon>
        <taxon>Psychidae</taxon>
        <taxon>Oiketicinae</taxon>
        <taxon>Eumeta</taxon>
    </lineage>
</organism>
<dbReference type="AlphaFoldDB" id="A0A4C1T7X9"/>
<accession>A0A4C1T7X9</accession>
<dbReference type="EMBL" id="BGZK01000041">
    <property type="protein sequence ID" value="GBP10522.1"/>
    <property type="molecule type" value="Genomic_DNA"/>
</dbReference>
<protein>
    <submittedName>
        <fullName evidence="1">Uncharacterized protein</fullName>
    </submittedName>
</protein>
<sequence length="130" mass="14635">MLEFHGGSHTYLFRSYDAQYRFFVVHTGRRATTAIFITDVHTTALEFCKPVTNSRLASGADRGRGGRPLGVIVQRPSRDTRLINRLPASTFHFRRPPHPLSRSDYAAGYRFVALGRVDIDRAGNGQKTVE</sequence>
<gene>
    <name evidence="1" type="ORF">EVAR_76370_1</name>
</gene>
<evidence type="ECO:0000313" key="2">
    <source>
        <dbReference type="Proteomes" id="UP000299102"/>
    </source>
</evidence>